<dbReference type="InterPro" id="IPR056440">
    <property type="entry name" value="Zn-ribbon_GIR1"/>
</dbReference>
<dbReference type="PANTHER" id="PTHR33177">
    <property type="entry name" value="PUTATIVE-RELATED"/>
    <property type="match status" value="1"/>
</dbReference>
<gene>
    <name evidence="2" type="ORF">V8G54_020328</name>
</gene>
<dbReference type="PANTHER" id="PTHR33177:SF74">
    <property type="entry name" value="PROTEIN GL2-INTERACTING REPRESSOR 1"/>
    <property type="match status" value="1"/>
</dbReference>
<organism evidence="2 3">
    <name type="scientific">Vigna mungo</name>
    <name type="common">Black gram</name>
    <name type="synonym">Phaseolus mungo</name>
    <dbReference type="NCBI Taxonomy" id="3915"/>
    <lineage>
        <taxon>Eukaryota</taxon>
        <taxon>Viridiplantae</taxon>
        <taxon>Streptophyta</taxon>
        <taxon>Embryophyta</taxon>
        <taxon>Tracheophyta</taxon>
        <taxon>Spermatophyta</taxon>
        <taxon>Magnoliopsida</taxon>
        <taxon>eudicotyledons</taxon>
        <taxon>Gunneridae</taxon>
        <taxon>Pentapetalae</taxon>
        <taxon>rosids</taxon>
        <taxon>fabids</taxon>
        <taxon>Fabales</taxon>
        <taxon>Fabaceae</taxon>
        <taxon>Papilionoideae</taxon>
        <taxon>50 kb inversion clade</taxon>
        <taxon>NPAAA clade</taxon>
        <taxon>indigoferoid/millettioid clade</taxon>
        <taxon>Phaseoleae</taxon>
        <taxon>Vigna</taxon>
    </lineage>
</organism>
<evidence type="ECO:0000313" key="2">
    <source>
        <dbReference type="EMBL" id="WVZ06982.1"/>
    </source>
</evidence>
<feature type="domain" description="GIR1-like zinc ribbon" evidence="1">
    <location>
        <begin position="70"/>
        <end position="103"/>
    </location>
</feature>
<protein>
    <recommendedName>
        <fullName evidence="1">GIR1-like zinc ribbon domain-containing protein</fullName>
    </recommendedName>
</protein>
<dbReference type="EMBL" id="CP144695">
    <property type="protein sequence ID" value="WVZ06982.1"/>
    <property type="molecule type" value="Genomic_DNA"/>
</dbReference>
<proteinExistence type="predicted"/>
<evidence type="ECO:0000313" key="3">
    <source>
        <dbReference type="Proteomes" id="UP001374535"/>
    </source>
</evidence>
<keyword evidence="3" id="KW-1185">Reference proteome</keyword>
<sequence length="113" mass="12509">MSDENGNAPNLEVNFNLPPPMVVDNGLESPIELAPNSPISPPISCFCFEFNQDDDDNNNFEYSNNVEVASMVVVGCYECLMYAMVSKNDLKCPKCKSTNLIHFHDDNNSGIVD</sequence>
<name>A0AAQ3NDJ6_VIGMU</name>
<reference evidence="2 3" key="1">
    <citation type="journal article" date="2023" name="Life. Sci Alliance">
        <title>Evolutionary insights into 3D genome organization and epigenetic landscape of Vigna mungo.</title>
        <authorList>
            <person name="Junaid A."/>
            <person name="Singh B."/>
            <person name="Bhatia S."/>
        </authorList>
    </citation>
    <scope>NUCLEOTIDE SEQUENCE [LARGE SCALE GENOMIC DNA]</scope>
    <source>
        <strain evidence="2">Urdbean</strain>
    </source>
</reference>
<dbReference type="InterPro" id="IPR055281">
    <property type="entry name" value="GIR1-2/SIED1"/>
</dbReference>
<dbReference type="Pfam" id="PF24747">
    <property type="entry name" value="Zn-ribbon_GIR1"/>
    <property type="match status" value="1"/>
</dbReference>
<accession>A0AAQ3NDJ6</accession>
<evidence type="ECO:0000259" key="1">
    <source>
        <dbReference type="Pfam" id="PF24747"/>
    </source>
</evidence>
<dbReference type="Proteomes" id="UP001374535">
    <property type="component" value="Chromosome 6"/>
</dbReference>
<dbReference type="AlphaFoldDB" id="A0AAQ3NDJ6"/>